<keyword evidence="7" id="KW-1185">Reference proteome</keyword>
<name>A0A239PUP0_9PROT</name>
<keyword evidence="3 5" id="KW-0949">S-adenosyl-L-methionine</keyword>
<dbReference type="UniPathway" id="UPA00392"/>
<dbReference type="HAMAP" id="MF_00113">
    <property type="entry name" value="QueA"/>
    <property type="match status" value="1"/>
</dbReference>
<evidence type="ECO:0000256" key="4">
    <source>
        <dbReference type="ARBA" id="ARBA00022785"/>
    </source>
</evidence>
<proteinExistence type="inferred from homology"/>
<dbReference type="EMBL" id="FZQA01000003">
    <property type="protein sequence ID" value="SNT73646.1"/>
    <property type="molecule type" value="Genomic_DNA"/>
</dbReference>
<evidence type="ECO:0000313" key="7">
    <source>
        <dbReference type="Proteomes" id="UP000198346"/>
    </source>
</evidence>
<dbReference type="NCBIfam" id="NF001140">
    <property type="entry name" value="PRK00147.1"/>
    <property type="match status" value="1"/>
</dbReference>
<dbReference type="GO" id="GO:0008616">
    <property type="term" value="P:tRNA queuosine(34) biosynthetic process"/>
    <property type="evidence" value="ECO:0007669"/>
    <property type="project" value="UniProtKB-UniRule"/>
</dbReference>
<organism evidence="6 7">
    <name type="scientific">Amphiplicatus metriothermophilus</name>
    <dbReference type="NCBI Taxonomy" id="1519374"/>
    <lineage>
        <taxon>Bacteria</taxon>
        <taxon>Pseudomonadati</taxon>
        <taxon>Pseudomonadota</taxon>
        <taxon>Alphaproteobacteria</taxon>
        <taxon>Parvularculales</taxon>
        <taxon>Parvularculaceae</taxon>
        <taxon>Amphiplicatus</taxon>
    </lineage>
</organism>
<evidence type="ECO:0000313" key="6">
    <source>
        <dbReference type="EMBL" id="SNT73646.1"/>
    </source>
</evidence>
<dbReference type="Pfam" id="PF02547">
    <property type="entry name" value="Queuosine_synth"/>
    <property type="match status" value="1"/>
</dbReference>
<keyword evidence="4 5" id="KW-0671">Queuosine biosynthesis</keyword>
<dbReference type="Gene3D" id="3.40.1780.10">
    <property type="entry name" value="QueA-like"/>
    <property type="match status" value="1"/>
</dbReference>
<evidence type="ECO:0000256" key="2">
    <source>
        <dbReference type="ARBA" id="ARBA00022679"/>
    </source>
</evidence>
<dbReference type="AlphaFoldDB" id="A0A239PUP0"/>
<dbReference type="RefSeq" id="WP_089412371.1">
    <property type="nucleotide sequence ID" value="NZ_FZQA01000003.1"/>
</dbReference>
<comment type="subcellular location">
    <subcellularLocation>
        <location evidence="5">Cytoplasm</location>
    </subcellularLocation>
</comment>
<dbReference type="InterPro" id="IPR042118">
    <property type="entry name" value="QueA_dom1"/>
</dbReference>
<dbReference type="OrthoDB" id="9805933at2"/>
<dbReference type="InterPro" id="IPR042119">
    <property type="entry name" value="QueA_dom2"/>
</dbReference>
<comment type="pathway">
    <text evidence="5">tRNA modification; tRNA-queuosine biosynthesis.</text>
</comment>
<keyword evidence="6" id="KW-0413">Isomerase</keyword>
<dbReference type="GO" id="GO:0051075">
    <property type="term" value="F:S-adenosylmethionine:tRNA ribosyltransferase-isomerase activity"/>
    <property type="evidence" value="ECO:0007669"/>
    <property type="project" value="UniProtKB-EC"/>
</dbReference>
<evidence type="ECO:0000256" key="3">
    <source>
        <dbReference type="ARBA" id="ARBA00022691"/>
    </source>
</evidence>
<dbReference type="Proteomes" id="UP000198346">
    <property type="component" value="Unassembled WGS sequence"/>
</dbReference>
<comment type="function">
    <text evidence="5">Transfers and isomerizes the ribose moiety from AdoMet to the 7-aminomethyl group of 7-deazaguanine (preQ1-tRNA) to give epoxyqueuosine (oQ-tRNA).</text>
</comment>
<keyword evidence="2 5" id="KW-0808">Transferase</keyword>
<dbReference type="SUPFAM" id="SSF111337">
    <property type="entry name" value="QueA-like"/>
    <property type="match status" value="1"/>
</dbReference>
<accession>A0A239PUP0</accession>
<dbReference type="InterPro" id="IPR036100">
    <property type="entry name" value="QueA_sf"/>
</dbReference>
<dbReference type="InterPro" id="IPR003699">
    <property type="entry name" value="QueA"/>
</dbReference>
<dbReference type="Gene3D" id="2.40.10.240">
    <property type="entry name" value="QueA-like"/>
    <property type="match status" value="1"/>
</dbReference>
<dbReference type="GO" id="GO:0005737">
    <property type="term" value="C:cytoplasm"/>
    <property type="evidence" value="ECO:0007669"/>
    <property type="project" value="UniProtKB-SubCell"/>
</dbReference>
<comment type="subunit">
    <text evidence="5">Monomer.</text>
</comment>
<dbReference type="EC" id="2.4.99.17" evidence="5"/>
<dbReference type="PANTHER" id="PTHR30307:SF0">
    <property type="entry name" value="S-ADENOSYLMETHIONINE:TRNA RIBOSYLTRANSFERASE-ISOMERASE"/>
    <property type="match status" value="1"/>
</dbReference>
<gene>
    <name evidence="5" type="primary">queA</name>
    <name evidence="6" type="ORF">SAMN06297382_1920</name>
</gene>
<evidence type="ECO:0000256" key="5">
    <source>
        <dbReference type="HAMAP-Rule" id="MF_00113"/>
    </source>
</evidence>
<evidence type="ECO:0000256" key="1">
    <source>
        <dbReference type="ARBA" id="ARBA00022490"/>
    </source>
</evidence>
<keyword evidence="1 5" id="KW-0963">Cytoplasm</keyword>
<comment type="similarity">
    <text evidence="5">Belongs to the QueA family.</text>
</comment>
<comment type="catalytic activity">
    <reaction evidence="5">
        <text>7-aminomethyl-7-carbaguanosine(34) in tRNA + S-adenosyl-L-methionine = epoxyqueuosine(34) in tRNA + adenine + L-methionine + 2 H(+)</text>
        <dbReference type="Rhea" id="RHEA:32155"/>
        <dbReference type="Rhea" id="RHEA-COMP:10342"/>
        <dbReference type="Rhea" id="RHEA-COMP:18582"/>
        <dbReference type="ChEBI" id="CHEBI:15378"/>
        <dbReference type="ChEBI" id="CHEBI:16708"/>
        <dbReference type="ChEBI" id="CHEBI:57844"/>
        <dbReference type="ChEBI" id="CHEBI:59789"/>
        <dbReference type="ChEBI" id="CHEBI:82833"/>
        <dbReference type="ChEBI" id="CHEBI:194443"/>
        <dbReference type="EC" id="2.4.99.17"/>
    </reaction>
</comment>
<dbReference type="PANTHER" id="PTHR30307">
    <property type="entry name" value="S-ADENOSYLMETHIONINE:TRNA RIBOSYLTRANSFERASE-ISOMERASE"/>
    <property type="match status" value="1"/>
</dbReference>
<protein>
    <recommendedName>
        <fullName evidence="5">S-adenosylmethionine:tRNA ribosyltransferase-isomerase</fullName>
        <ecNumber evidence="5">2.4.99.17</ecNumber>
    </recommendedName>
    <alternativeName>
        <fullName evidence="5">Queuosine biosynthesis protein QueA</fullName>
    </alternativeName>
</protein>
<sequence length="359" mass="39156">MRVSDFDFDLPEERIALEPARPRDSARLLHVRADGLADRVVRDLPALLRPGDLLVLNDTKVIPAQLRGRRPARTAGGGEPVEIDVTLHRRLAPEEPAGARWRAFVRPAKRLREGDALDFGAGLTAVIEARSEAEAVLRFNRAGADFDAGLARAGAPPLPPYIARRRPARPEDAADYQTVYAAEPGSVAAPTAGLHFTEALLDALDKRGVRRLTITLHVGAGTFLPVTAEDTRDHVMHAEWGEITPAQAEAINAARAKGGRILAVGTTALRLLESTADREGRVRPCAEETSIFITPGYRFRAVDLLMTNFHLPRSTLFMLVCAFSGTARMKAAYAHAIKAGYRFYSYGDACLLERGPENE</sequence>
<dbReference type="NCBIfam" id="TIGR00113">
    <property type="entry name" value="queA"/>
    <property type="match status" value="1"/>
</dbReference>
<reference evidence="6 7" key="1">
    <citation type="submission" date="2017-07" db="EMBL/GenBank/DDBJ databases">
        <authorList>
            <person name="Sun Z.S."/>
            <person name="Albrecht U."/>
            <person name="Echele G."/>
            <person name="Lee C.C."/>
        </authorList>
    </citation>
    <scope>NUCLEOTIDE SEQUENCE [LARGE SCALE GENOMIC DNA]</scope>
    <source>
        <strain evidence="6 7">CGMCC 1.12710</strain>
    </source>
</reference>